<feature type="compositionally biased region" description="Basic and acidic residues" evidence="2">
    <location>
        <begin position="25"/>
        <end position="35"/>
    </location>
</feature>
<feature type="region of interest" description="Disordered" evidence="2">
    <location>
        <begin position="23"/>
        <end position="59"/>
    </location>
</feature>
<protein>
    <recommendedName>
        <fullName evidence="7">Tetratricopeptide repeat protein</fullName>
    </recommendedName>
</protein>
<reference evidence="5" key="1">
    <citation type="submission" date="2021-12" db="EMBL/GenBank/DDBJ databases">
        <title>Discovery of the Pendulisporaceae a myxobacterial family with distinct sporulation behavior and unique specialized metabolism.</title>
        <authorList>
            <person name="Garcia R."/>
            <person name="Popoff A."/>
            <person name="Bader C.D."/>
            <person name="Loehr J."/>
            <person name="Walesch S."/>
            <person name="Walt C."/>
            <person name="Boldt J."/>
            <person name="Bunk B."/>
            <person name="Haeckl F.J.F.P.J."/>
            <person name="Gunesch A.P."/>
            <person name="Birkelbach J."/>
            <person name="Nuebel U."/>
            <person name="Pietschmann T."/>
            <person name="Bach T."/>
            <person name="Mueller R."/>
        </authorList>
    </citation>
    <scope>NUCLEOTIDE SEQUENCE</scope>
    <source>
        <strain evidence="5">MSr11367</strain>
    </source>
</reference>
<keyword evidence="6" id="KW-1185">Reference proteome</keyword>
<dbReference type="PROSITE" id="PS50005">
    <property type="entry name" value="TPR"/>
    <property type="match status" value="1"/>
</dbReference>
<feature type="compositionally biased region" description="Polar residues" evidence="2">
    <location>
        <begin position="250"/>
        <end position="260"/>
    </location>
</feature>
<sequence>MVRGSLIAGVLCALAAPLASSSTAHADDGKIKPKDFTATLPSKPAGSSVSVQNTNTASTSKSAQSELAAAQAYDRGAAAFDAKDYARAADEFSRADTLAPNTLALQLALDSAMRAGRAAMVMDLATRAEARLSQSPASSDRTVLTGLISRAHAEYEVRTGTLTIQCAAQHTCAAQVDDRPWAVNARTWIGVGRHVLSMKIDGREDHRDVVIASREQVEVRPDPDAPAPLRGANVAHSTISKDPISHPVTPGQNQGNSTGSRHLSPTWFWVGAATTAVLGGLTIASGIDTNAKHDEFELNRTSDRASEGRGAQTRTNVLLGLTAIGVAATATLAVFFVDWSHSRTPGRASGPRTTLGLGSCLTITTTY</sequence>
<keyword evidence="1" id="KW-0802">TPR repeat</keyword>
<evidence type="ECO:0000256" key="4">
    <source>
        <dbReference type="SAM" id="SignalP"/>
    </source>
</evidence>
<name>A0ABZ2KZ71_9BACT</name>
<evidence type="ECO:0008006" key="7">
    <source>
        <dbReference type="Google" id="ProtNLM"/>
    </source>
</evidence>
<evidence type="ECO:0000256" key="2">
    <source>
        <dbReference type="SAM" id="MobiDB-lite"/>
    </source>
</evidence>
<dbReference type="Proteomes" id="UP001374803">
    <property type="component" value="Chromosome"/>
</dbReference>
<keyword evidence="3" id="KW-0812">Transmembrane</keyword>
<accession>A0ABZ2KZ71</accession>
<feature type="compositionally biased region" description="Polar residues" evidence="2">
    <location>
        <begin position="45"/>
        <end position="59"/>
    </location>
</feature>
<dbReference type="EMBL" id="CP089983">
    <property type="protein sequence ID" value="WXB02866.1"/>
    <property type="molecule type" value="Genomic_DNA"/>
</dbReference>
<keyword evidence="3" id="KW-0472">Membrane</keyword>
<gene>
    <name evidence="5" type="ORF">LVJ94_38915</name>
</gene>
<proteinExistence type="predicted"/>
<organism evidence="5 6">
    <name type="scientific">Pendulispora rubella</name>
    <dbReference type="NCBI Taxonomy" id="2741070"/>
    <lineage>
        <taxon>Bacteria</taxon>
        <taxon>Pseudomonadati</taxon>
        <taxon>Myxococcota</taxon>
        <taxon>Myxococcia</taxon>
        <taxon>Myxococcales</taxon>
        <taxon>Sorangiineae</taxon>
        <taxon>Pendulisporaceae</taxon>
        <taxon>Pendulispora</taxon>
    </lineage>
</organism>
<dbReference type="InterPro" id="IPR019734">
    <property type="entry name" value="TPR_rpt"/>
</dbReference>
<feature type="repeat" description="TPR" evidence="1">
    <location>
        <begin position="69"/>
        <end position="102"/>
    </location>
</feature>
<evidence type="ECO:0000313" key="5">
    <source>
        <dbReference type="EMBL" id="WXB02866.1"/>
    </source>
</evidence>
<evidence type="ECO:0000313" key="6">
    <source>
        <dbReference type="Proteomes" id="UP001374803"/>
    </source>
</evidence>
<evidence type="ECO:0000256" key="1">
    <source>
        <dbReference type="PROSITE-ProRule" id="PRU00339"/>
    </source>
</evidence>
<keyword evidence="3" id="KW-1133">Transmembrane helix</keyword>
<feature type="transmembrane region" description="Helical" evidence="3">
    <location>
        <begin position="317"/>
        <end position="337"/>
    </location>
</feature>
<keyword evidence="4" id="KW-0732">Signal</keyword>
<feature type="chain" id="PRO_5046882270" description="Tetratricopeptide repeat protein" evidence="4">
    <location>
        <begin position="27"/>
        <end position="367"/>
    </location>
</feature>
<feature type="signal peptide" evidence="4">
    <location>
        <begin position="1"/>
        <end position="26"/>
    </location>
</feature>
<feature type="region of interest" description="Disordered" evidence="2">
    <location>
        <begin position="239"/>
        <end position="260"/>
    </location>
</feature>
<dbReference type="RefSeq" id="WP_394832491.1">
    <property type="nucleotide sequence ID" value="NZ_CP089929.1"/>
</dbReference>
<evidence type="ECO:0000256" key="3">
    <source>
        <dbReference type="SAM" id="Phobius"/>
    </source>
</evidence>